<dbReference type="SUPFAM" id="SSF53098">
    <property type="entry name" value="Ribonuclease H-like"/>
    <property type="match status" value="1"/>
</dbReference>
<gene>
    <name evidence="4" type="ORF">VITISV_027451</name>
</gene>
<evidence type="ECO:0000256" key="1">
    <source>
        <dbReference type="ARBA" id="ARBA00022750"/>
    </source>
</evidence>
<accession>A5C761</accession>
<evidence type="ECO:0000256" key="2">
    <source>
        <dbReference type="SAM" id="MobiDB-lite"/>
    </source>
</evidence>
<dbReference type="Pfam" id="PF07727">
    <property type="entry name" value="RVT_2"/>
    <property type="match status" value="1"/>
</dbReference>
<dbReference type="AlphaFoldDB" id="A5C761"/>
<feature type="region of interest" description="Disordered" evidence="2">
    <location>
        <begin position="239"/>
        <end position="258"/>
    </location>
</feature>
<dbReference type="Pfam" id="PF22936">
    <property type="entry name" value="Pol_BBD"/>
    <property type="match status" value="1"/>
</dbReference>
<dbReference type="InterPro" id="IPR013103">
    <property type="entry name" value="RVT_2"/>
</dbReference>
<organism evidence="4">
    <name type="scientific">Vitis vinifera</name>
    <name type="common">Grape</name>
    <dbReference type="NCBI Taxonomy" id="29760"/>
    <lineage>
        <taxon>Eukaryota</taxon>
        <taxon>Viridiplantae</taxon>
        <taxon>Streptophyta</taxon>
        <taxon>Embryophyta</taxon>
        <taxon>Tracheophyta</taxon>
        <taxon>Spermatophyta</taxon>
        <taxon>Magnoliopsida</taxon>
        <taxon>eudicotyledons</taxon>
        <taxon>Gunneridae</taxon>
        <taxon>Pentapetalae</taxon>
        <taxon>rosids</taxon>
        <taxon>Vitales</taxon>
        <taxon>Vitaceae</taxon>
        <taxon>Viteae</taxon>
        <taxon>Vitis</taxon>
    </lineage>
</organism>
<dbReference type="InterPro" id="IPR054722">
    <property type="entry name" value="PolX-like_BBD"/>
</dbReference>
<keyword evidence="1" id="KW-0064">Aspartyl protease</keyword>
<dbReference type="PROSITE" id="PS50994">
    <property type="entry name" value="INTEGRASE"/>
    <property type="match status" value="1"/>
</dbReference>
<dbReference type="GO" id="GO:0003676">
    <property type="term" value="F:nucleic acid binding"/>
    <property type="evidence" value="ECO:0007669"/>
    <property type="project" value="InterPro"/>
</dbReference>
<evidence type="ECO:0000313" key="4">
    <source>
        <dbReference type="EMBL" id="CAN66432.1"/>
    </source>
</evidence>
<proteinExistence type="predicted"/>
<dbReference type="InterPro" id="IPR036397">
    <property type="entry name" value="RNaseH_sf"/>
</dbReference>
<dbReference type="PANTHER" id="PTHR11439">
    <property type="entry name" value="GAG-POL-RELATED RETROTRANSPOSON"/>
    <property type="match status" value="1"/>
</dbReference>
<protein>
    <recommendedName>
        <fullName evidence="3">Integrase catalytic domain-containing protein</fullName>
    </recommendedName>
</protein>
<dbReference type="InterPro" id="IPR043502">
    <property type="entry name" value="DNA/RNA_pol_sf"/>
</dbReference>
<dbReference type="PANTHER" id="PTHR11439:SF467">
    <property type="entry name" value="INTEGRASE CATALYTIC DOMAIN-CONTAINING PROTEIN"/>
    <property type="match status" value="1"/>
</dbReference>
<name>A5C761_VITVI</name>
<keyword evidence="1" id="KW-0378">Hydrolase</keyword>
<dbReference type="InterPro" id="IPR012337">
    <property type="entry name" value="RNaseH-like_sf"/>
</dbReference>
<dbReference type="InterPro" id="IPR001584">
    <property type="entry name" value="Integrase_cat-core"/>
</dbReference>
<dbReference type="GO" id="GO:0004190">
    <property type="term" value="F:aspartic-type endopeptidase activity"/>
    <property type="evidence" value="ECO:0007669"/>
    <property type="project" value="UniProtKB-KW"/>
</dbReference>
<feature type="domain" description="Integrase catalytic" evidence="3">
    <location>
        <begin position="142"/>
        <end position="240"/>
    </location>
</feature>
<dbReference type="CDD" id="cd09272">
    <property type="entry name" value="RNase_HI_RT_Ty1"/>
    <property type="match status" value="1"/>
</dbReference>
<dbReference type="EMBL" id="AM484670">
    <property type="protein sequence ID" value="CAN66432.1"/>
    <property type="molecule type" value="Genomic_DNA"/>
</dbReference>
<reference evidence="4" key="1">
    <citation type="journal article" date="2007" name="PLoS ONE">
        <title>The first genome sequence of an elite grapevine cultivar (Pinot noir Vitis vinifera L.): coping with a highly heterozygous genome.</title>
        <authorList>
            <person name="Velasco R."/>
            <person name="Zharkikh A."/>
            <person name="Troggio M."/>
            <person name="Cartwright D.A."/>
            <person name="Cestaro A."/>
            <person name="Pruss D."/>
            <person name="Pindo M."/>
            <person name="FitzGerald L.M."/>
            <person name="Vezzulli S."/>
            <person name="Reid J."/>
            <person name="Malacarne G."/>
            <person name="Iliev D."/>
            <person name="Coppola G."/>
            <person name="Wardell B."/>
            <person name="Micheletti D."/>
            <person name="Macalma T."/>
            <person name="Facci M."/>
            <person name="Mitchell J.T."/>
            <person name="Perazzolli M."/>
            <person name="Eldredge G."/>
            <person name="Gatto P."/>
            <person name="Oyzerski R."/>
            <person name="Moretto M."/>
            <person name="Gutin N."/>
            <person name="Stefanini M."/>
            <person name="Chen Y."/>
            <person name="Segala C."/>
            <person name="Davenport C."/>
            <person name="Dematte L."/>
            <person name="Mraz A."/>
            <person name="Battilana J."/>
            <person name="Stormo K."/>
            <person name="Costa F."/>
            <person name="Tao Q."/>
            <person name="Si-Ammour A."/>
            <person name="Harkins T."/>
            <person name="Lackey A."/>
            <person name="Perbost C."/>
            <person name="Taillon B."/>
            <person name="Stella A."/>
            <person name="Solovyev V."/>
            <person name="Fawcett J.A."/>
            <person name="Sterck L."/>
            <person name="Vandepoele K."/>
            <person name="Grando S.M."/>
            <person name="Toppo S."/>
            <person name="Moser C."/>
            <person name="Lanchbury J."/>
            <person name="Bogden R."/>
            <person name="Skolnick M."/>
            <person name="Sgaramella V."/>
            <person name="Bhatnagar S.K."/>
            <person name="Fontana P."/>
            <person name="Gutin A."/>
            <person name="Van de Peer Y."/>
            <person name="Salamini F."/>
            <person name="Viola R."/>
        </authorList>
    </citation>
    <scope>NUCLEOTIDE SEQUENCE</scope>
</reference>
<dbReference type="Gene3D" id="3.30.420.10">
    <property type="entry name" value="Ribonuclease H-like superfamily/Ribonuclease H"/>
    <property type="match status" value="1"/>
</dbReference>
<dbReference type="SUPFAM" id="SSF56672">
    <property type="entry name" value="DNA/RNA polymerases"/>
    <property type="match status" value="1"/>
</dbReference>
<evidence type="ECO:0000259" key="3">
    <source>
        <dbReference type="PROSITE" id="PS50994"/>
    </source>
</evidence>
<keyword evidence="1" id="KW-0645">Protease</keyword>
<sequence>MKLELDDEKEDKDIAEIASDGDIIIVYDDACVNLACQDSTWVVDTAASFHITARKDFFSSYTNGSFGWVRMGNEAKCEIVGMRDVELETSIGCKLVLKDVRHVPEMCFSLISVGKLDDEGYHSHLREGFHVKVERQTSKQLKSVRADNGGEYRGPFEQYCRSHGIRLEKTVPKTPQQNGVAKRMNRIICDRIRCMLSHAKLPKSFWVKKLKPFSEEQVDLDSVFPKSMGYNEHREVVQEEQVDTVDKNDESEVDDVEENPTIENDGLEQQYKARLVVKGFSQKKGIDFEEIFSPVVKMSSIQVVLGLAVLRQWYKKFDSFMVEHRYDRTASDLCVFVNKFFDGEFIILLLYMDDMLIVGRDTSKIDKLKKELSKSFKMKDLGFANQILGIKISRDRMNGKLWLSQESYIEKLSSKQNPSSEKEKEEMRKVPYASVVGSLMYAIVCTRYDIAHAVGVVSRFLSNPDKEHWVVVKWILKYLRGTSKTCLCFGTDKPVLVGCTNADMVWDVDSRKFTFGYLIIFLGRAVSWKSKLQKCVALSTIEAEYIAIIEASKELLWMKKFLQELGLQQKKVSTLL</sequence>
<dbReference type="GO" id="GO:0015074">
    <property type="term" value="P:DNA integration"/>
    <property type="evidence" value="ECO:0007669"/>
    <property type="project" value="InterPro"/>
</dbReference>